<keyword evidence="1" id="KW-0732">Signal</keyword>
<dbReference type="Pfam" id="PF15892">
    <property type="entry name" value="BNR_4"/>
    <property type="match status" value="1"/>
</dbReference>
<comment type="caution">
    <text evidence="2">The sequence shown here is derived from an EMBL/GenBank/DDBJ whole genome shotgun (WGS) entry which is preliminary data.</text>
</comment>
<feature type="chain" id="PRO_5040881075" description="BNR repeat neuraminidase" evidence="1">
    <location>
        <begin position="25"/>
        <end position="420"/>
    </location>
</feature>
<dbReference type="AlphaFoldDB" id="A0A9W6KU38"/>
<dbReference type="Proteomes" id="UP001143480">
    <property type="component" value="Unassembled WGS sequence"/>
</dbReference>
<reference evidence="2" key="2">
    <citation type="submission" date="2023-01" db="EMBL/GenBank/DDBJ databases">
        <authorList>
            <person name="Sun Q."/>
            <person name="Evtushenko L."/>
        </authorList>
    </citation>
    <scope>NUCLEOTIDE SEQUENCE</scope>
    <source>
        <strain evidence="2">VKM Ac-1321</strain>
    </source>
</reference>
<protein>
    <recommendedName>
        <fullName evidence="4">BNR repeat neuraminidase</fullName>
    </recommendedName>
</protein>
<keyword evidence="3" id="KW-1185">Reference proteome</keyword>
<proteinExistence type="predicted"/>
<organism evidence="2 3">
    <name type="scientific">Dactylosporangium matsuzakiense</name>
    <dbReference type="NCBI Taxonomy" id="53360"/>
    <lineage>
        <taxon>Bacteria</taxon>
        <taxon>Bacillati</taxon>
        <taxon>Actinomycetota</taxon>
        <taxon>Actinomycetes</taxon>
        <taxon>Micromonosporales</taxon>
        <taxon>Micromonosporaceae</taxon>
        <taxon>Dactylosporangium</taxon>
    </lineage>
</organism>
<dbReference type="InterPro" id="IPR036278">
    <property type="entry name" value="Sialidase_sf"/>
</dbReference>
<evidence type="ECO:0008006" key="4">
    <source>
        <dbReference type="Google" id="ProtNLM"/>
    </source>
</evidence>
<evidence type="ECO:0000313" key="2">
    <source>
        <dbReference type="EMBL" id="GLL05499.1"/>
    </source>
</evidence>
<accession>A0A9W6KU38</accession>
<sequence length="420" mass="45267">MRRTIVVAAALIAGTLAYPAPAGASATLTQVPYPIDSSNQAAWWSPLDTYTPGNDYAYLAFNEPGATAGTHRVAIARRDTAGTFTKLPVMNGAAQAEYTDDVGHNQPSIARDGTGRFHVFASMHNNAWRYFRSDTVGGNPVNHAADLPDQGIGVTYPVLTTAPNGDVYLIARLDGTQAAGRSGRLYRWNDAAGTWSRVAIFAASGNRAVYPDDMQFDAAGNLHILWEWGLYPATAFRHQLSYLVYHPATGAFTDHTGAAVTVPVSTSSADVVQPIETAEVYEGNDSTGPAGQSAKLTLDGTSPKIAYRYRNTASGSTFMIRYAYVNGAGAWVRDTVYSAGQTTAAIDITWDATDLKRVYYTRSSGTDRLFMATNNGTTWTHTSVAPGKPIERFAVERSAAGVDVLYLVDLTNLRLYYGRN</sequence>
<dbReference type="RefSeq" id="WP_261965040.1">
    <property type="nucleotide sequence ID" value="NZ_BAAAXA010000001.1"/>
</dbReference>
<feature type="signal peptide" evidence="1">
    <location>
        <begin position="1"/>
        <end position="24"/>
    </location>
</feature>
<evidence type="ECO:0000313" key="3">
    <source>
        <dbReference type="Proteomes" id="UP001143480"/>
    </source>
</evidence>
<name>A0A9W6KU38_9ACTN</name>
<gene>
    <name evidence="2" type="ORF">GCM10017581_072460</name>
</gene>
<dbReference type="SUPFAM" id="SSF50939">
    <property type="entry name" value="Sialidases"/>
    <property type="match status" value="1"/>
</dbReference>
<reference evidence="2" key="1">
    <citation type="journal article" date="2014" name="Int. J. Syst. Evol. Microbiol.">
        <title>Complete genome sequence of Corynebacterium casei LMG S-19264T (=DSM 44701T), isolated from a smear-ripened cheese.</title>
        <authorList>
            <consortium name="US DOE Joint Genome Institute (JGI-PGF)"/>
            <person name="Walter F."/>
            <person name="Albersmeier A."/>
            <person name="Kalinowski J."/>
            <person name="Ruckert C."/>
        </authorList>
    </citation>
    <scope>NUCLEOTIDE SEQUENCE</scope>
    <source>
        <strain evidence="2">VKM Ac-1321</strain>
    </source>
</reference>
<dbReference type="EMBL" id="BSFP01000058">
    <property type="protein sequence ID" value="GLL05499.1"/>
    <property type="molecule type" value="Genomic_DNA"/>
</dbReference>
<evidence type="ECO:0000256" key="1">
    <source>
        <dbReference type="SAM" id="SignalP"/>
    </source>
</evidence>